<sequence length="102" mass="11691">MSVTQLCRCERIWDYHSDCVVPTLKHGGGRELVSGCMSAKGAEKTMFIDANMHATLYTHVLNEKMTSSLEAWQVRKFPKDPKQLANLNRHCCFLKNYTNKII</sequence>
<accession>A0A3Q3JYV3</accession>
<dbReference type="GO" id="GO:0003676">
    <property type="term" value="F:nucleic acid binding"/>
    <property type="evidence" value="ECO:0007669"/>
    <property type="project" value="InterPro"/>
</dbReference>
<evidence type="ECO:0000313" key="2">
    <source>
        <dbReference type="Proteomes" id="UP000261600"/>
    </source>
</evidence>
<organism evidence="1 2">
    <name type="scientific">Monopterus albus</name>
    <name type="common">Swamp eel</name>
    <dbReference type="NCBI Taxonomy" id="43700"/>
    <lineage>
        <taxon>Eukaryota</taxon>
        <taxon>Metazoa</taxon>
        <taxon>Chordata</taxon>
        <taxon>Craniata</taxon>
        <taxon>Vertebrata</taxon>
        <taxon>Euteleostomi</taxon>
        <taxon>Actinopterygii</taxon>
        <taxon>Neopterygii</taxon>
        <taxon>Teleostei</taxon>
        <taxon>Neoteleostei</taxon>
        <taxon>Acanthomorphata</taxon>
        <taxon>Anabantaria</taxon>
        <taxon>Synbranchiformes</taxon>
        <taxon>Synbranchidae</taxon>
        <taxon>Monopterus</taxon>
    </lineage>
</organism>
<dbReference type="Gene3D" id="3.30.420.10">
    <property type="entry name" value="Ribonuclease H-like superfamily/Ribonuclease H"/>
    <property type="match status" value="1"/>
</dbReference>
<reference evidence="1" key="2">
    <citation type="submission" date="2025-09" db="UniProtKB">
        <authorList>
            <consortium name="Ensembl"/>
        </authorList>
    </citation>
    <scope>IDENTIFICATION</scope>
</reference>
<name>A0A3Q3JYV3_MONAL</name>
<dbReference type="InterPro" id="IPR036397">
    <property type="entry name" value="RNaseH_sf"/>
</dbReference>
<evidence type="ECO:0000313" key="1">
    <source>
        <dbReference type="Ensembl" id="ENSMALP00000025499.1"/>
    </source>
</evidence>
<dbReference type="AlphaFoldDB" id="A0A3Q3JYV3"/>
<protein>
    <submittedName>
        <fullName evidence="1">Uncharacterized protein</fullName>
    </submittedName>
</protein>
<proteinExistence type="predicted"/>
<dbReference type="Proteomes" id="UP000261600">
    <property type="component" value="Unplaced"/>
</dbReference>
<reference evidence="1" key="1">
    <citation type="submission" date="2025-08" db="UniProtKB">
        <authorList>
            <consortium name="Ensembl"/>
        </authorList>
    </citation>
    <scope>IDENTIFICATION</scope>
</reference>
<keyword evidence="2" id="KW-1185">Reference proteome</keyword>
<dbReference type="Ensembl" id="ENSMALT00000025973.1">
    <property type="protein sequence ID" value="ENSMALP00000025499.1"/>
    <property type="gene ID" value="ENSMALG00000017739.1"/>
</dbReference>